<reference evidence="1 2" key="1">
    <citation type="submission" date="2024-04" db="EMBL/GenBank/DDBJ databases">
        <authorList>
            <person name="Fracassetti M."/>
        </authorList>
    </citation>
    <scope>NUCLEOTIDE SEQUENCE [LARGE SCALE GENOMIC DNA]</scope>
</reference>
<dbReference type="Proteomes" id="UP001497516">
    <property type="component" value="Chromosome 10"/>
</dbReference>
<keyword evidence="2" id="KW-1185">Reference proteome</keyword>
<name>A0AAV2CRV8_9ROSI</name>
<proteinExistence type="predicted"/>
<evidence type="ECO:0000313" key="1">
    <source>
        <dbReference type="EMBL" id="CAL1358637.1"/>
    </source>
</evidence>
<accession>A0AAV2CRV8</accession>
<organism evidence="1 2">
    <name type="scientific">Linum trigynum</name>
    <dbReference type="NCBI Taxonomy" id="586398"/>
    <lineage>
        <taxon>Eukaryota</taxon>
        <taxon>Viridiplantae</taxon>
        <taxon>Streptophyta</taxon>
        <taxon>Embryophyta</taxon>
        <taxon>Tracheophyta</taxon>
        <taxon>Spermatophyta</taxon>
        <taxon>Magnoliopsida</taxon>
        <taxon>eudicotyledons</taxon>
        <taxon>Gunneridae</taxon>
        <taxon>Pentapetalae</taxon>
        <taxon>rosids</taxon>
        <taxon>fabids</taxon>
        <taxon>Malpighiales</taxon>
        <taxon>Linaceae</taxon>
        <taxon>Linum</taxon>
    </lineage>
</organism>
<gene>
    <name evidence="1" type="ORF">LTRI10_LOCUS6178</name>
</gene>
<evidence type="ECO:0000313" key="2">
    <source>
        <dbReference type="Proteomes" id="UP001497516"/>
    </source>
</evidence>
<protein>
    <submittedName>
        <fullName evidence="1">Uncharacterized protein</fullName>
    </submittedName>
</protein>
<sequence>MFRINVTSATFLSKSGNLRRLVLDLSWTDHRHILSAQQYRHLSGLWSLVEISTTVCKRLAEVNGIKEMLLLKLLVIYKIVESIWSEESKEARDNRMYTVD</sequence>
<dbReference type="AlphaFoldDB" id="A0AAV2CRV8"/>
<dbReference type="EMBL" id="OZ034814">
    <property type="protein sequence ID" value="CAL1358637.1"/>
    <property type="molecule type" value="Genomic_DNA"/>
</dbReference>